<keyword evidence="2" id="KW-1185">Reference proteome</keyword>
<dbReference type="Proteomes" id="UP000267096">
    <property type="component" value="Unassembled WGS sequence"/>
</dbReference>
<evidence type="ECO:0000313" key="2">
    <source>
        <dbReference type="Proteomes" id="UP000267096"/>
    </source>
</evidence>
<dbReference type="OrthoDB" id="514777at2759"/>
<proteinExistence type="predicted"/>
<dbReference type="EMBL" id="UYRR01017292">
    <property type="protein sequence ID" value="VDK28856.1"/>
    <property type="molecule type" value="Genomic_DNA"/>
</dbReference>
<accession>A0A0M3JIP7</accession>
<dbReference type="AlphaFoldDB" id="A0A0M3JIP7"/>
<dbReference type="WBParaSite" id="ASIM_0000751301-mRNA-1">
    <property type="protein sequence ID" value="ASIM_0000751301-mRNA-1"/>
    <property type="gene ID" value="ASIM_0000751301"/>
</dbReference>
<evidence type="ECO:0000313" key="1">
    <source>
        <dbReference type="EMBL" id="VDK28856.1"/>
    </source>
</evidence>
<evidence type="ECO:0000313" key="3">
    <source>
        <dbReference type="WBParaSite" id="ASIM_0000751301-mRNA-1"/>
    </source>
</evidence>
<sequence>MRIWEFVAEIIGWSIMCDTKHFEGARPWLGDFREAFKMANGDTRQVDALFFYCIKKITEIELDRESHATSASMAYADLKELHTDALTSLLKNCKLANGENLSELLLS</sequence>
<reference evidence="3" key="1">
    <citation type="submission" date="2017-02" db="UniProtKB">
        <authorList>
            <consortium name="WormBaseParasite"/>
        </authorList>
    </citation>
    <scope>IDENTIFICATION</scope>
</reference>
<protein>
    <submittedName>
        <fullName evidence="1 3">Uncharacterized protein</fullName>
    </submittedName>
</protein>
<gene>
    <name evidence="1" type="ORF">ASIM_LOCUS7276</name>
</gene>
<organism evidence="3">
    <name type="scientific">Anisakis simplex</name>
    <name type="common">Herring worm</name>
    <dbReference type="NCBI Taxonomy" id="6269"/>
    <lineage>
        <taxon>Eukaryota</taxon>
        <taxon>Metazoa</taxon>
        <taxon>Ecdysozoa</taxon>
        <taxon>Nematoda</taxon>
        <taxon>Chromadorea</taxon>
        <taxon>Rhabditida</taxon>
        <taxon>Spirurina</taxon>
        <taxon>Ascaridomorpha</taxon>
        <taxon>Ascaridoidea</taxon>
        <taxon>Anisakidae</taxon>
        <taxon>Anisakis</taxon>
        <taxon>Anisakis simplex complex</taxon>
    </lineage>
</organism>
<reference evidence="1 2" key="2">
    <citation type="submission" date="2018-11" db="EMBL/GenBank/DDBJ databases">
        <authorList>
            <consortium name="Pathogen Informatics"/>
        </authorList>
    </citation>
    <scope>NUCLEOTIDE SEQUENCE [LARGE SCALE GENOMIC DNA]</scope>
</reference>
<name>A0A0M3JIP7_ANISI</name>